<feature type="compositionally biased region" description="Polar residues" evidence="2">
    <location>
        <begin position="1"/>
        <end position="17"/>
    </location>
</feature>
<dbReference type="GO" id="GO:0005634">
    <property type="term" value="C:nucleus"/>
    <property type="evidence" value="ECO:0007669"/>
    <property type="project" value="TreeGrafter"/>
</dbReference>
<protein>
    <submittedName>
        <fullName evidence="4">DUF1000-domain-containing protein</fullName>
    </submittedName>
</protein>
<dbReference type="Gene3D" id="2.60.120.470">
    <property type="entry name" value="PITH domain"/>
    <property type="match status" value="1"/>
</dbReference>
<dbReference type="EMBL" id="KQ085961">
    <property type="protein sequence ID" value="KLO13347.1"/>
    <property type="molecule type" value="Genomic_DNA"/>
</dbReference>
<keyword evidence="5" id="KW-1185">Reference proteome</keyword>
<feature type="region of interest" description="Disordered" evidence="2">
    <location>
        <begin position="1"/>
        <end position="20"/>
    </location>
</feature>
<feature type="compositionally biased region" description="Polar residues" evidence="2">
    <location>
        <begin position="205"/>
        <end position="214"/>
    </location>
</feature>
<dbReference type="PANTHER" id="PTHR12175">
    <property type="entry name" value="AD039 HT014 THIOREDOXIN FAMILY TRP26"/>
    <property type="match status" value="1"/>
</dbReference>
<sequence length="214" mass="23823">MSTSQHSEGEANSNSESIVGPDTESLYTFIDRDSVHGLNLEVPEDASSVIKPWDEREDIIKYAESGVDDQLVIHVPFIQNVKVKSMLLKLGRGEVAPRRLMIFVNSVQIVDFEDVDSGARRPELDISLQAGQINVTEYPLRAAVFANVRSLSLHFREAEGGEKSRIYYIGFRGSTRVLKKEATQKLEVPAANAADAPLSQRMSERMTSQQDTAR</sequence>
<evidence type="ECO:0000313" key="4">
    <source>
        <dbReference type="EMBL" id="KLO13347.1"/>
    </source>
</evidence>
<dbReference type="PANTHER" id="PTHR12175:SF1">
    <property type="entry name" value="PITH DOMAIN-CONTAINING PROTEIN 1"/>
    <property type="match status" value="1"/>
</dbReference>
<dbReference type="InterPro" id="IPR008979">
    <property type="entry name" value="Galactose-bd-like_sf"/>
</dbReference>
<dbReference type="AlphaFoldDB" id="A0A0H2RP10"/>
<dbReference type="InParanoid" id="A0A0H2RP10"/>
<evidence type="ECO:0000259" key="3">
    <source>
        <dbReference type="PROSITE" id="PS51532"/>
    </source>
</evidence>
<evidence type="ECO:0000256" key="1">
    <source>
        <dbReference type="ARBA" id="ARBA00025788"/>
    </source>
</evidence>
<proteinExistence type="inferred from homology"/>
<dbReference type="InterPro" id="IPR045099">
    <property type="entry name" value="PITH1-like"/>
</dbReference>
<name>A0A0H2RP10_9AGAM</name>
<comment type="similarity">
    <text evidence="1">Belongs to the PITHD1 family.</text>
</comment>
<gene>
    <name evidence="4" type="ORF">SCHPADRAFT_370339</name>
</gene>
<dbReference type="InterPro" id="IPR037047">
    <property type="entry name" value="PITH_dom_sf"/>
</dbReference>
<reference evidence="4 5" key="1">
    <citation type="submission" date="2015-04" db="EMBL/GenBank/DDBJ databases">
        <title>Complete genome sequence of Schizopora paradoxa KUC8140, a cosmopolitan wood degrader in East Asia.</title>
        <authorList>
            <consortium name="DOE Joint Genome Institute"/>
            <person name="Min B."/>
            <person name="Park H."/>
            <person name="Jang Y."/>
            <person name="Kim J.-J."/>
            <person name="Kim K.H."/>
            <person name="Pangilinan J."/>
            <person name="Lipzen A."/>
            <person name="Riley R."/>
            <person name="Grigoriev I.V."/>
            <person name="Spatafora J.W."/>
            <person name="Choi I.-G."/>
        </authorList>
    </citation>
    <scope>NUCLEOTIDE SEQUENCE [LARGE SCALE GENOMIC DNA]</scope>
    <source>
        <strain evidence="4 5">KUC8140</strain>
    </source>
</reference>
<dbReference type="Pfam" id="PF06201">
    <property type="entry name" value="PITH"/>
    <property type="match status" value="1"/>
</dbReference>
<accession>A0A0H2RP10</accession>
<feature type="domain" description="PITH" evidence="3">
    <location>
        <begin position="15"/>
        <end position="191"/>
    </location>
</feature>
<dbReference type="OrthoDB" id="2635at2759"/>
<evidence type="ECO:0000256" key="2">
    <source>
        <dbReference type="SAM" id="MobiDB-lite"/>
    </source>
</evidence>
<dbReference type="InterPro" id="IPR010400">
    <property type="entry name" value="PITH_dom"/>
</dbReference>
<dbReference type="PROSITE" id="PS51532">
    <property type="entry name" value="PITH"/>
    <property type="match status" value="1"/>
</dbReference>
<feature type="region of interest" description="Disordered" evidence="2">
    <location>
        <begin position="189"/>
        <end position="214"/>
    </location>
</feature>
<evidence type="ECO:0000313" key="5">
    <source>
        <dbReference type="Proteomes" id="UP000053477"/>
    </source>
</evidence>
<dbReference type="Proteomes" id="UP000053477">
    <property type="component" value="Unassembled WGS sequence"/>
</dbReference>
<dbReference type="GO" id="GO:0005737">
    <property type="term" value="C:cytoplasm"/>
    <property type="evidence" value="ECO:0007669"/>
    <property type="project" value="UniProtKB-ARBA"/>
</dbReference>
<dbReference type="SUPFAM" id="SSF49785">
    <property type="entry name" value="Galactose-binding domain-like"/>
    <property type="match status" value="1"/>
</dbReference>
<organism evidence="4 5">
    <name type="scientific">Schizopora paradoxa</name>
    <dbReference type="NCBI Taxonomy" id="27342"/>
    <lineage>
        <taxon>Eukaryota</taxon>
        <taxon>Fungi</taxon>
        <taxon>Dikarya</taxon>
        <taxon>Basidiomycota</taxon>
        <taxon>Agaricomycotina</taxon>
        <taxon>Agaricomycetes</taxon>
        <taxon>Hymenochaetales</taxon>
        <taxon>Schizoporaceae</taxon>
        <taxon>Schizopora</taxon>
    </lineage>
</organism>